<feature type="compositionally biased region" description="Basic residues" evidence="1">
    <location>
        <begin position="21"/>
        <end position="40"/>
    </location>
</feature>
<dbReference type="InterPro" id="IPR057207">
    <property type="entry name" value="FBXL15_LRR"/>
</dbReference>
<keyword evidence="4" id="KW-1185">Reference proteome</keyword>
<feature type="region of interest" description="Disordered" evidence="1">
    <location>
        <begin position="418"/>
        <end position="441"/>
    </location>
</feature>
<dbReference type="PANTHER" id="PTHR13318">
    <property type="entry name" value="PARTNER OF PAIRED, ISOFORM B-RELATED"/>
    <property type="match status" value="1"/>
</dbReference>
<gene>
    <name evidence="3" type="ORF">PHYBOEH_005911</name>
</gene>
<dbReference type="OrthoDB" id="423607at2759"/>
<dbReference type="AlphaFoldDB" id="A0A8T1WLF6"/>
<dbReference type="EMBL" id="JAGDFL010000307">
    <property type="protein sequence ID" value="KAG7394021.1"/>
    <property type="molecule type" value="Genomic_DNA"/>
</dbReference>
<feature type="domain" description="F-box/LRR-repeat protein 15-like leucin rich repeat" evidence="2">
    <location>
        <begin position="184"/>
        <end position="334"/>
    </location>
</feature>
<evidence type="ECO:0000259" key="2">
    <source>
        <dbReference type="Pfam" id="PF25372"/>
    </source>
</evidence>
<dbReference type="PANTHER" id="PTHR13318:SF190">
    <property type="entry name" value="PARTNER OF PAIRED, ISOFORM B"/>
    <property type="match status" value="1"/>
</dbReference>
<dbReference type="Pfam" id="PF25372">
    <property type="entry name" value="DUF7885"/>
    <property type="match status" value="1"/>
</dbReference>
<proteinExistence type="predicted"/>
<comment type="caution">
    <text evidence="3">The sequence shown here is derived from an EMBL/GenBank/DDBJ whole genome shotgun (WGS) entry which is preliminary data.</text>
</comment>
<accession>A0A8T1WLF6</accession>
<dbReference type="GO" id="GO:0019005">
    <property type="term" value="C:SCF ubiquitin ligase complex"/>
    <property type="evidence" value="ECO:0007669"/>
    <property type="project" value="TreeGrafter"/>
</dbReference>
<dbReference type="InterPro" id="IPR006553">
    <property type="entry name" value="Leu-rich_rpt_Cys-con_subtyp"/>
</dbReference>
<dbReference type="SMART" id="SM00367">
    <property type="entry name" value="LRR_CC"/>
    <property type="match status" value="5"/>
</dbReference>
<reference evidence="3" key="1">
    <citation type="submission" date="2021-02" db="EMBL/GenBank/DDBJ databases">
        <authorList>
            <person name="Palmer J.M."/>
        </authorList>
    </citation>
    <scope>NUCLEOTIDE SEQUENCE</scope>
    <source>
        <strain evidence="3">SCRP23</strain>
    </source>
</reference>
<evidence type="ECO:0000256" key="1">
    <source>
        <dbReference type="SAM" id="MobiDB-lite"/>
    </source>
</evidence>
<feature type="compositionally biased region" description="Acidic residues" evidence="1">
    <location>
        <begin position="425"/>
        <end position="440"/>
    </location>
</feature>
<feature type="region of interest" description="Disordered" evidence="1">
    <location>
        <begin position="1"/>
        <end position="47"/>
    </location>
</feature>
<sequence>MAPKLGTEEEDEDDVPLARILQRRQSRRRSSRQAAKRPKTRPTEATKRRLWQPLCEVGERQMMEFLAAVPDRLRVEAVCKRWRRMSRELSITELDFGQIAARPTLRRDVVAMIQRANEQLTRLALPDVSLVDENVELVMLITIYERMQKKHVFNILKHCASLQTLELLDCRALTLTGWPRDAAPLREVYLNGCNFVTNQAASSLIRACGATLERLTFTEATSLNSQIFRDLARHSTRLEELTVSHSNNVRLQDLRALAEALWGSLRWLDLSSCRGISSFPDSVNLPQLQVLILDKSKINDDGLQAVSKVATSLSYLSLQDCRAISDSGIAAIASSEDSMGCAELELIDLKGTAVTDASIEALESRCSKLHLVRVDSCRSVSRKMRRKYYERTRRIMFGGRLSKFERIYAERKKIEMIDAKKNESESDDESESDLDEDDDYVIQVRRSGAVYRRRR</sequence>
<evidence type="ECO:0000313" key="3">
    <source>
        <dbReference type="EMBL" id="KAG7394021.1"/>
    </source>
</evidence>
<protein>
    <recommendedName>
        <fullName evidence="2">F-box/LRR-repeat protein 15-like leucin rich repeat domain-containing protein</fullName>
    </recommendedName>
</protein>
<evidence type="ECO:0000313" key="4">
    <source>
        <dbReference type="Proteomes" id="UP000693981"/>
    </source>
</evidence>
<organism evidence="3 4">
    <name type="scientific">Phytophthora boehmeriae</name>
    <dbReference type="NCBI Taxonomy" id="109152"/>
    <lineage>
        <taxon>Eukaryota</taxon>
        <taxon>Sar</taxon>
        <taxon>Stramenopiles</taxon>
        <taxon>Oomycota</taxon>
        <taxon>Peronosporomycetes</taxon>
        <taxon>Peronosporales</taxon>
        <taxon>Peronosporaceae</taxon>
        <taxon>Phytophthora</taxon>
    </lineage>
</organism>
<dbReference type="GO" id="GO:0031146">
    <property type="term" value="P:SCF-dependent proteasomal ubiquitin-dependent protein catabolic process"/>
    <property type="evidence" value="ECO:0007669"/>
    <property type="project" value="TreeGrafter"/>
</dbReference>
<dbReference type="Proteomes" id="UP000693981">
    <property type="component" value="Unassembled WGS sequence"/>
</dbReference>
<name>A0A8T1WLF6_9STRA</name>